<dbReference type="InterPro" id="IPR029154">
    <property type="entry name" value="HIBADH-like_NADP-bd"/>
</dbReference>
<dbReference type="PANTHER" id="PTHR43580:SF2">
    <property type="entry name" value="CYTOKINE-LIKE NUCLEAR FACTOR N-PAC"/>
    <property type="match status" value="1"/>
</dbReference>
<dbReference type="Gene3D" id="1.10.1040.10">
    <property type="entry name" value="N-(1-d-carboxylethyl)-l-norvaline Dehydrogenase, domain 2"/>
    <property type="match status" value="1"/>
</dbReference>
<dbReference type="GO" id="GO:0016491">
    <property type="term" value="F:oxidoreductase activity"/>
    <property type="evidence" value="ECO:0007669"/>
    <property type="project" value="UniProtKB-KW"/>
</dbReference>
<dbReference type="GO" id="GO:0051287">
    <property type="term" value="F:NAD binding"/>
    <property type="evidence" value="ECO:0007669"/>
    <property type="project" value="InterPro"/>
</dbReference>
<dbReference type="STRING" id="861299.J421_1541"/>
<dbReference type="eggNOG" id="COG2084">
    <property type="taxonomic scope" value="Bacteria"/>
</dbReference>
<evidence type="ECO:0000256" key="3">
    <source>
        <dbReference type="PIRSR" id="PIRSR000103-1"/>
    </source>
</evidence>
<accession>W0RI42</accession>
<dbReference type="HOGENOM" id="CLU_035117_0_1_0"/>
<evidence type="ECO:0000259" key="4">
    <source>
        <dbReference type="Pfam" id="PF03446"/>
    </source>
</evidence>
<dbReference type="Pfam" id="PF14833">
    <property type="entry name" value="NAD_binding_11"/>
    <property type="match status" value="1"/>
</dbReference>
<keyword evidence="1" id="KW-0560">Oxidoreductase</keyword>
<keyword evidence="2" id="KW-0520">NAD</keyword>
<dbReference type="SUPFAM" id="SSF51735">
    <property type="entry name" value="NAD(P)-binding Rossmann-fold domains"/>
    <property type="match status" value="1"/>
</dbReference>
<dbReference type="InterPro" id="IPR015815">
    <property type="entry name" value="HIBADH-related"/>
</dbReference>
<dbReference type="KEGG" id="gba:J421_1541"/>
<dbReference type="SUPFAM" id="SSF48179">
    <property type="entry name" value="6-phosphogluconate dehydrogenase C-terminal domain-like"/>
    <property type="match status" value="1"/>
</dbReference>
<dbReference type="FunCoup" id="W0RI42">
    <property type="interactions" value="282"/>
</dbReference>
<evidence type="ECO:0000313" key="7">
    <source>
        <dbReference type="Proteomes" id="UP000019151"/>
    </source>
</evidence>
<feature type="domain" description="3-hydroxyisobutyrate dehydrogenase-like NAD-binding" evidence="5">
    <location>
        <begin position="170"/>
        <end position="289"/>
    </location>
</feature>
<dbReference type="Pfam" id="PF03446">
    <property type="entry name" value="NAD_binding_2"/>
    <property type="match status" value="1"/>
</dbReference>
<dbReference type="InterPro" id="IPR036291">
    <property type="entry name" value="NAD(P)-bd_dom_sf"/>
</dbReference>
<dbReference type="EMBL" id="CP007128">
    <property type="protein sequence ID" value="AHG89078.1"/>
    <property type="molecule type" value="Genomic_DNA"/>
</dbReference>
<dbReference type="GO" id="GO:0050661">
    <property type="term" value="F:NADP binding"/>
    <property type="evidence" value="ECO:0007669"/>
    <property type="project" value="InterPro"/>
</dbReference>
<sequence length="293" mass="29464">MTTTSVPLALLGLGHMGLALANRLLDAGYSLHVYNRTAEKARPLAERGARVAERPGDAVTRGGIAITMVSDDAALDGLTLGPDGIADALGDGVHLSMSTVGPATARLLAVEQARRGGAYVSAPVFGRPDVAAQGKLWGVMSGAAAARARVAPLLDVLTRGRTDLGDDPAAASVVKLGGNLLILAANAALTDALSLAAAYDIDPATLAALYGDTLFASPMIKNYATGVARALSSHAPNDPGFSVRLARKDVTLAAEAARAAGASLRVAETVRAGLDDATAAGLGDADVTSLPLA</sequence>
<dbReference type="InterPro" id="IPR006115">
    <property type="entry name" value="6PGDH_NADP-bd"/>
</dbReference>
<dbReference type="InParanoid" id="W0RI42"/>
<evidence type="ECO:0000256" key="2">
    <source>
        <dbReference type="ARBA" id="ARBA00023027"/>
    </source>
</evidence>
<dbReference type="Gene3D" id="3.40.50.720">
    <property type="entry name" value="NAD(P)-binding Rossmann-like Domain"/>
    <property type="match status" value="1"/>
</dbReference>
<dbReference type="PANTHER" id="PTHR43580">
    <property type="entry name" value="OXIDOREDUCTASE GLYR1-RELATED"/>
    <property type="match status" value="1"/>
</dbReference>
<protein>
    <submittedName>
        <fullName evidence="6">6-phosphogluconate dehydrogenase NAD-binding protein</fullName>
    </submittedName>
</protein>
<organism evidence="6 7">
    <name type="scientific">Gemmatirosa kalamazoonensis</name>
    <dbReference type="NCBI Taxonomy" id="861299"/>
    <lineage>
        <taxon>Bacteria</taxon>
        <taxon>Pseudomonadati</taxon>
        <taxon>Gemmatimonadota</taxon>
        <taxon>Gemmatimonadia</taxon>
        <taxon>Gemmatimonadales</taxon>
        <taxon>Gemmatimonadaceae</taxon>
        <taxon>Gemmatirosa</taxon>
    </lineage>
</organism>
<evidence type="ECO:0000256" key="1">
    <source>
        <dbReference type="ARBA" id="ARBA00023002"/>
    </source>
</evidence>
<dbReference type="InterPro" id="IPR008927">
    <property type="entry name" value="6-PGluconate_DH-like_C_sf"/>
</dbReference>
<dbReference type="RefSeq" id="WP_025410592.1">
    <property type="nucleotide sequence ID" value="NZ_CP007128.1"/>
</dbReference>
<proteinExistence type="predicted"/>
<dbReference type="InterPro" id="IPR013328">
    <property type="entry name" value="6PGD_dom2"/>
</dbReference>
<evidence type="ECO:0000313" key="6">
    <source>
        <dbReference type="EMBL" id="AHG89078.1"/>
    </source>
</evidence>
<keyword evidence="7" id="KW-1185">Reference proteome</keyword>
<evidence type="ECO:0000259" key="5">
    <source>
        <dbReference type="Pfam" id="PF14833"/>
    </source>
</evidence>
<dbReference type="PIRSF" id="PIRSF000103">
    <property type="entry name" value="HIBADH"/>
    <property type="match status" value="1"/>
</dbReference>
<dbReference type="Proteomes" id="UP000019151">
    <property type="component" value="Chromosome"/>
</dbReference>
<gene>
    <name evidence="6" type="ORF">J421_1541</name>
</gene>
<dbReference type="OrthoDB" id="9786703at2"/>
<dbReference type="AlphaFoldDB" id="W0RI42"/>
<reference evidence="6 7" key="1">
    <citation type="journal article" date="2014" name="Genome Announc.">
        <title>Genome Sequence and Methylome of Soil Bacterium Gemmatirosa kalamazoonensis KBS708T, a Member of the Rarely Cultivated Gemmatimonadetes Phylum.</title>
        <authorList>
            <person name="Debruyn J.M."/>
            <person name="Radosevich M."/>
            <person name="Wommack K.E."/>
            <person name="Polson S.W."/>
            <person name="Hauser L.J."/>
            <person name="Fawaz M.N."/>
            <person name="Korlach J."/>
            <person name="Tsai Y.C."/>
        </authorList>
    </citation>
    <scope>NUCLEOTIDE SEQUENCE [LARGE SCALE GENOMIC DNA]</scope>
    <source>
        <strain evidence="6 7">KBS708</strain>
    </source>
</reference>
<feature type="domain" description="6-phosphogluconate dehydrogenase NADP-binding" evidence="4">
    <location>
        <begin position="8"/>
        <end position="159"/>
    </location>
</feature>
<dbReference type="InterPro" id="IPR051265">
    <property type="entry name" value="HIBADH-related_NP60_sf"/>
</dbReference>
<feature type="active site" evidence="3">
    <location>
        <position position="175"/>
    </location>
</feature>
<name>W0RI42_9BACT</name>